<dbReference type="RefSeq" id="XP_008720235.1">
    <property type="nucleotide sequence ID" value="XM_008722013.1"/>
</dbReference>
<dbReference type="AlphaFoldDB" id="W2RNH3"/>
<evidence type="ECO:0000256" key="5">
    <source>
        <dbReference type="SAM" id="MobiDB-lite"/>
    </source>
</evidence>
<evidence type="ECO:0000256" key="4">
    <source>
        <dbReference type="ARBA" id="ARBA00023136"/>
    </source>
</evidence>
<dbReference type="GeneID" id="19975029"/>
<dbReference type="OrthoDB" id="3357846at2759"/>
<dbReference type="InterPro" id="IPR036259">
    <property type="entry name" value="MFS_trans_sf"/>
</dbReference>
<name>W2RNH3_CYPE1</name>
<proteinExistence type="predicted"/>
<dbReference type="CDD" id="cd17323">
    <property type="entry name" value="MFS_Tpo1_MDR_like"/>
    <property type="match status" value="1"/>
</dbReference>
<evidence type="ECO:0000259" key="7">
    <source>
        <dbReference type="PROSITE" id="PS50850"/>
    </source>
</evidence>
<dbReference type="EMBL" id="KB822723">
    <property type="protein sequence ID" value="ETN38066.1"/>
    <property type="molecule type" value="Genomic_DNA"/>
</dbReference>
<feature type="transmembrane region" description="Helical" evidence="6">
    <location>
        <begin position="463"/>
        <end position="490"/>
    </location>
</feature>
<feature type="transmembrane region" description="Helical" evidence="6">
    <location>
        <begin position="287"/>
        <end position="312"/>
    </location>
</feature>
<organism evidence="8 9">
    <name type="scientific">Cyphellophora europaea (strain CBS 101466)</name>
    <name type="common">Phialophora europaea</name>
    <dbReference type="NCBI Taxonomy" id="1220924"/>
    <lineage>
        <taxon>Eukaryota</taxon>
        <taxon>Fungi</taxon>
        <taxon>Dikarya</taxon>
        <taxon>Ascomycota</taxon>
        <taxon>Pezizomycotina</taxon>
        <taxon>Eurotiomycetes</taxon>
        <taxon>Chaetothyriomycetidae</taxon>
        <taxon>Chaetothyriales</taxon>
        <taxon>Cyphellophoraceae</taxon>
        <taxon>Cyphellophora</taxon>
    </lineage>
</organism>
<comment type="subcellular location">
    <subcellularLocation>
        <location evidence="1">Membrane</location>
        <topology evidence="1">Multi-pass membrane protein</topology>
    </subcellularLocation>
</comment>
<feature type="transmembrane region" description="Helical" evidence="6">
    <location>
        <begin position="251"/>
        <end position="275"/>
    </location>
</feature>
<feature type="region of interest" description="Disordered" evidence="5">
    <location>
        <begin position="23"/>
        <end position="95"/>
    </location>
</feature>
<feature type="transmembrane region" description="Helical" evidence="6">
    <location>
        <begin position="360"/>
        <end position="377"/>
    </location>
</feature>
<dbReference type="GO" id="GO:0015244">
    <property type="term" value="F:fluconazole transmembrane transporter activity"/>
    <property type="evidence" value="ECO:0007669"/>
    <property type="project" value="TreeGrafter"/>
</dbReference>
<accession>W2RNH3</accession>
<feature type="compositionally biased region" description="Polar residues" evidence="5">
    <location>
        <begin position="59"/>
        <end position="74"/>
    </location>
</feature>
<dbReference type="Pfam" id="PF07690">
    <property type="entry name" value="MFS_1"/>
    <property type="match status" value="1"/>
</dbReference>
<dbReference type="HOGENOM" id="CLU_008455_11_1_1"/>
<feature type="transmembrane region" description="Helical" evidence="6">
    <location>
        <begin position="157"/>
        <end position="180"/>
    </location>
</feature>
<dbReference type="Gene3D" id="1.20.1250.20">
    <property type="entry name" value="MFS general substrate transporter like domains"/>
    <property type="match status" value="1"/>
</dbReference>
<sequence>MPSMVQDSVFGQLVRYATKGRVFGQPENQADFEPPWKTENADESDKEKELEADGGLRSDTPTTPAEELASTQADATDVEQQAPIEQQQSRVLQPQRTPDGVTLIDWYRTDDEVNPQNWSSKRKAFAATILNLYTFGVYSSSAIITPAHNEIMDRFNVSYAVASLTLSMYVIGYGIGPLLFSPLSEVPMLGRNIPYIITYGLYVILAVPTALVDNFAGLIVLRFLTGFLGSPCLATGAASQGDMYSFIHLPYALVGWTASAFAGPALGPVISGFAVQNKNWRWGLWPILWLNGPIFLLMFFFLPETFGPNILYRRAHRLRKTTGNTNMKSQSEIDQANMSVGKVINQQLLKPFEITFKDPSIFFVNMYTALLYGIYYRQAFPVSYVGTYGFNIGETSLTFLSIAVGCVLGCVVFWAYQRYYLIPDLMARGPRANEHRLVPALFMSLLLPASMFWWGWTSGNPDIHWIVGLIAVGIFSFSAFVLMQCIFIYLPMSYPMYAASLFAANDFFRSAMAGGAIEFGHPLYNNLGVGRGISIMAGLCSGCVLGVWALWYWGAKLRAKSKFAVG</sequence>
<dbReference type="SUPFAM" id="SSF103473">
    <property type="entry name" value="MFS general substrate transporter"/>
    <property type="match status" value="1"/>
</dbReference>
<keyword evidence="9" id="KW-1185">Reference proteome</keyword>
<dbReference type="InterPro" id="IPR020846">
    <property type="entry name" value="MFS_dom"/>
</dbReference>
<dbReference type="STRING" id="1220924.W2RNH3"/>
<dbReference type="PANTHER" id="PTHR23502">
    <property type="entry name" value="MAJOR FACILITATOR SUPERFAMILY"/>
    <property type="match status" value="1"/>
</dbReference>
<dbReference type="eggNOG" id="KOG0255">
    <property type="taxonomic scope" value="Eukaryota"/>
</dbReference>
<gene>
    <name evidence="8" type="ORF">HMPREF1541_07690</name>
</gene>
<dbReference type="Proteomes" id="UP000030752">
    <property type="component" value="Unassembled WGS sequence"/>
</dbReference>
<dbReference type="VEuPathDB" id="FungiDB:HMPREF1541_07690"/>
<dbReference type="InterPro" id="IPR011701">
    <property type="entry name" value="MFS"/>
</dbReference>
<protein>
    <recommendedName>
        <fullName evidence="7">Major facilitator superfamily (MFS) profile domain-containing protein</fullName>
    </recommendedName>
</protein>
<feature type="compositionally biased region" description="Basic and acidic residues" evidence="5">
    <location>
        <begin position="34"/>
        <end position="56"/>
    </location>
</feature>
<evidence type="ECO:0000256" key="2">
    <source>
        <dbReference type="ARBA" id="ARBA00022692"/>
    </source>
</evidence>
<feature type="domain" description="Major facilitator superfamily (MFS) profile" evidence="7">
    <location>
        <begin position="126"/>
        <end position="566"/>
    </location>
</feature>
<keyword evidence="4 6" id="KW-0472">Membrane</keyword>
<feature type="transmembrane region" description="Helical" evidence="6">
    <location>
        <begin position="397"/>
        <end position="416"/>
    </location>
</feature>
<keyword evidence="2 6" id="KW-0812">Transmembrane</keyword>
<evidence type="ECO:0000256" key="3">
    <source>
        <dbReference type="ARBA" id="ARBA00022989"/>
    </source>
</evidence>
<evidence type="ECO:0000313" key="8">
    <source>
        <dbReference type="EMBL" id="ETN38066.1"/>
    </source>
</evidence>
<feature type="compositionally biased region" description="Polar residues" evidence="5">
    <location>
        <begin position="83"/>
        <end position="95"/>
    </location>
</feature>
<feature type="transmembrane region" description="Helical" evidence="6">
    <location>
        <begin position="529"/>
        <end position="553"/>
    </location>
</feature>
<evidence type="ECO:0000256" key="6">
    <source>
        <dbReference type="SAM" id="Phobius"/>
    </source>
</evidence>
<dbReference type="InParanoid" id="W2RNH3"/>
<dbReference type="PROSITE" id="PS50850">
    <property type="entry name" value="MFS"/>
    <property type="match status" value="1"/>
</dbReference>
<feature type="transmembrane region" description="Helical" evidence="6">
    <location>
        <begin position="192"/>
        <end position="212"/>
    </location>
</feature>
<feature type="transmembrane region" description="Helical" evidence="6">
    <location>
        <begin position="437"/>
        <end position="457"/>
    </location>
</feature>
<keyword evidence="3 6" id="KW-1133">Transmembrane helix</keyword>
<evidence type="ECO:0000256" key="1">
    <source>
        <dbReference type="ARBA" id="ARBA00004141"/>
    </source>
</evidence>
<dbReference type="FunFam" id="1.20.1250.20:FF:000011">
    <property type="entry name" value="MFS multidrug transporter, putative"/>
    <property type="match status" value="1"/>
</dbReference>
<feature type="transmembrane region" description="Helical" evidence="6">
    <location>
        <begin position="124"/>
        <end position="145"/>
    </location>
</feature>
<dbReference type="GO" id="GO:1990961">
    <property type="term" value="P:xenobiotic detoxification by transmembrane export across the plasma membrane"/>
    <property type="evidence" value="ECO:0007669"/>
    <property type="project" value="TreeGrafter"/>
</dbReference>
<feature type="transmembrane region" description="Helical" evidence="6">
    <location>
        <begin position="218"/>
        <end position="239"/>
    </location>
</feature>
<evidence type="ECO:0000313" key="9">
    <source>
        <dbReference type="Proteomes" id="UP000030752"/>
    </source>
</evidence>
<dbReference type="PANTHER" id="PTHR23502:SF23">
    <property type="entry name" value="FLUCONAZOLE RESISTANCE PROTEIN 1"/>
    <property type="match status" value="1"/>
</dbReference>
<dbReference type="GO" id="GO:0005886">
    <property type="term" value="C:plasma membrane"/>
    <property type="evidence" value="ECO:0007669"/>
    <property type="project" value="TreeGrafter"/>
</dbReference>
<reference evidence="8 9" key="1">
    <citation type="submission" date="2013-03" db="EMBL/GenBank/DDBJ databases">
        <title>The Genome Sequence of Phialophora europaea CBS 101466.</title>
        <authorList>
            <consortium name="The Broad Institute Genomics Platform"/>
            <person name="Cuomo C."/>
            <person name="de Hoog S."/>
            <person name="Gorbushina A."/>
            <person name="Walker B."/>
            <person name="Young S.K."/>
            <person name="Zeng Q."/>
            <person name="Gargeya S."/>
            <person name="Fitzgerald M."/>
            <person name="Haas B."/>
            <person name="Abouelleil A."/>
            <person name="Allen A.W."/>
            <person name="Alvarado L."/>
            <person name="Arachchi H.M."/>
            <person name="Berlin A.M."/>
            <person name="Chapman S.B."/>
            <person name="Gainer-Dewar J."/>
            <person name="Goldberg J."/>
            <person name="Griggs A."/>
            <person name="Gujja S."/>
            <person name="Hansen M."/>
            <person name="Howarth C."/>
            <person name="Imamovic A."/>
            <person name="Ireland A."/>
            <person name="Larimer J."/>
            <person name="McCowan C."/>
            <person name="Murphy C."/>
            <person name="Pearson M."/>
            <person name="Poon T.W."/>
            <person name="Priest M."/>
            <person name="Roberts A."/>
            <person name="Saif S."/>
            <person name="Shea T."/>
            <person name="Sisk P."/>
            <person name="Sykes S."/>
            <person name="Wortman J."/>
            <person name="Nusbaum C."/>
            <person name="Birren B."/>
        </authorList>
    </citation>
    <scope>NUCLEOTIDE SEQUENCE [LARGE SCALE GENOMIC DNA]</scope>
    <source>
        <strain evidence="8 9">CBS 101466</strain>
    </source>
</reference>